<dbReference type="UniPathway" id="UPA00704">
    <property type="reaction ID" value="UER00716"/>
</dbReference>
<comment type="similarity">
    <text evidence="3">Belongs to the aldolase LacD family.</text>
</comment>
<keyword evidence="5" id="KW-0423">Lactose metabolism</keyword>
<accession>A0A7C1J837</accession>
<dbReference type="PANTHER" id="PTHR39340:SF1">
    <property type="entry name" value="SULFOFRUCTOSEPHOSPHATE ALDOLASE"/>
    <property type="match status" value="1"/>
</dbReference>
<dbReference type="HAMAP" id="MF_00734">
    <property type="entry name" value="LacD"/>
    <property type="match status" value="1"/>
</dbReference>
<comment type="caution">
    <text evidence="7">The sequence shown here is derived from an EMBL/GenBank/DDBJ whole genome shotgun (WGS) entry which is preliminary data.</text>
</comment>
<evidence type="ECO:0000313" key="7">
    <source>
        <dbReference type="EMBL" id="HDX29863.1"/>
    </source>
</evidence>
<organism evidence="7">
    <name type="scientific">Caldilinea aerophila</name>
    <dbReference type="NCBI Taxonomy" id="133453"/>
    <lineage>
        <taxon>Bacteria</taxon>
        <taxon>Bacillati</taxon>
        <taxon>Chloroflexota</taxon>
        <taxon>Caldilineae</taxon>
        <taxon>Caldilineales</taxon>
        <taxon>Caldilineaceae</taxon>
        <taxon>Caldilinea</taxon>
    </lineage>
</organism>
<dbReference type="InterPro" id="IPR005927">
    <property type="entry name" value="Tag_1.6-dipho_adolase"/>
</dbReference>
<dbReference type="InterPro" id="IPR013785">
    <property type="entry name" value="Aldolase_TIM"/>
</dbReference>
<dbReference type="InterPro" id="IPR050552">
    <property type="entry name" value="LacD_aldolase"/>
</dbReference>
<dbReference type="EC" id="4.1.2.40" evidence="4"/>
<dbReference type="GO" id="GO:0009025">
    <property type="term" value="F:tagatose-bisphosphate aldolase activity"/>
    <property type="evidence" value="ECO:0007669"/>
    <property type="project" value="UniProtKB-EC"/>
</dbReference>
<reference evidence="7" key="1">
    <citation type="journal article" date="2020" name="mSystems">
        <title>Genome- and Community-Level Interaction Insights into Carbon Utilization and Element Cycling Functions of Hydrothermarchaeota in Hydrothermal Sediment.</title>
        <authorList>
            <person name="Zhou Z."/>
            <person name="Liu Y."/>
            <person name="Xu W."/>
            <person name="Pan J."/>
            <person name="Luo Z.H."/>
            <person name="Li M."/>
        </authorList>
    </citation>
    <scope>NUCLEOTIDE SEQUENCE [LARGE SCALE GENOMIC DNA]</scope>
    <source>
        <strain evidence="7">SpSt-289</strain>
    </source>
</reference>
<dbReference type="GO" id="GO:1902777">
    <property type="term" value="P:6-sulfoquinovose(1-) catabolic process"/>
    <property type="evidence" value="ECO:0007669"/>
    <property type="project" value="TreeGrafter"/>
</dbReference>
<evidence type="ECO:0000256" key="4">
    <source>
        <dbReference type="ARBA" id="ARBA00012905"/>
    </source>
</evidence>
<evidence type="ECO:0000256" key="5">
    <source>
        <dbReference type="ARBA" id="ARBA00022736"/>
    </source>
</evidence>
<dbReference type="Gene3D" id="3.20.20.70">
    <property type="entry name" value="Aldolase class I"/>
    <property type="match status" value="1"/>
</dbReference>
<evidence type="ECO:0000256" key="1">
    <source>
        <dbReference type="ARBA" id="ARBA00000567"/>
    </source>
</evidence>
<evidence type="ECO:0000256" key="6">
    <source>
        <dbReference type="ARBA" id="ARBA00023239"/>
    </source>
</evidence>
<dbReference type="AlphaFoldDB" id="A0A7C1J837"/>
<gene>
    <name evidence="7" type="ORF">ENQ20_00030</name>
</gene>
<evidence type="ECO:0000256" key="2">
    <source>
        <dbReference type="ARBA" id="ARBA00005191"/>
    </source>
</evidence>
<protein>
    <recommendedName>
        <fullName evidence="4">tagatose-bisphosphate aldolase</fullName>
        <ecNumber evidence="4">4.1.2.40</ecNumber>
    </recommendedName>
</protein>
<evidence type="ECO:0000256" key="3">
    <source>
        <dbReference type="ARBA" id="ARBA00008679"/>
    </source>
</evidence>
<dbReference type="NCBIfam" id="NF009498">
    <property type="entry name" value="PRK12858.1"/>
    <property type="match status" value="1"/>
</dbReference>
<dbReference type="GO" id="GO:0061595">
    <property type="term" value="F:6-deoxy-6-sulfofructose-1-phosphate aldolase activity"/>
    <property type="evidence" value="ECO:0007669"/>
    <property type="project" value="TreeGrafter"/>
</dbReference>
<dbReference type="SUPFAM" id="SSF51569">
    <property type="entry name" value="Aldolase"/>
    <property type="match status" value="1"/>
</dbReference>
<name>A0A7C1J837_9CHLR</name>
<comment type="pathway">
    <text evidence="2">Carbohydrate metabolism; D-tagatose 6-phosphate degradation; D-glyceraldehyde 3-phosphate and glycerone phosphate from D-tagatose 6-phosphate: step 2/2.</text>
</comment>
<dbReference type="PANTHER" id="PTHR39340">
    <property type="entry name" value="SULFOFRUCTOSEPHOSPHATE ALDOLASE"/>
    <property type="match status" value="1"/>
</dbReference>
<dbReference type="GO" id="GO:0019512">
    <property type="term" value="P:lactose catabolic process via tagatose-6-phosphate"/>
    <property type="evidence" value="ECO:0007669"/>
    <property type="project" value="InterPro"/>
</dbReference>
<dbReference type="InterPro" id="IPR002915">
    <property type="entry name" value="DeoC/FbaB/LacD_aldolase"/>
</dbReference>
<sequence>MTKVKISNGKFERINRCADERGVIAAAAMDQRGSLQKAISKARGGAPVSAEELTQFKTAVTKVLTRHASAILMDPEYGLPALAVRAPGTGVLLAYEKTGYDTTDDSRMPDLLPEWSVRRLVAAGADAIKVLLYYNPAHPPRINSAKQAFIERIGSECKAEDVPFFLEPVCYNDALGDPKGLEFARAKPAMVKAYMAEFSKPEYGVDVLKVEVPINMAYVEGTAAFKGVKAYSKAEAMELFREAASVSQKPFIYLSAGVSDDVFRETLELAAEASVPFSGVLCGRATWQDGIPAFATGGYDAFIEWLEDRGVKNITALNQVLAKGAKPWWDFYGGKANIEVV</sequence>
<dbReference type="Pfam" id="PF01791">
    <property type="entry name" value="DeoC"/>
    <property type="match status" value="1"/>
</dbReference>
<dbReference type="SMART" id="SM01133">
    <property type="entry name" value="DeoC"/>
    <property type="match status" value="1"/>
</dbReference>
<dbReference type="GO" id="GO:2001059">
    <property type="term" value="P:D-tagatose 6-phosphate catabolic process"/>
    <property type="evidence" value="ECO:0007669"/>
    <property type="project" value="UniProtKB-UniPathway"/>
</dbReference>
<proteinExistence type="inferred from homology"/>
<dbReference type="GO" id="GO:0009024">
    <property type="term" value="F:tagatose-6-phosphate kinase activity"/>
    <property type="evidence" value="ECO:0007669"/>
    <property type="project" value="InterPro"/>
</dbReference>
<keyword evidence="6" id="KW-0456">Lyase</keyword>
<comment type="catalytic activity">
    <reaction evidence="1">
        <text>D-tagatofuranose 1,6-bisphosphate = D-glyceraldehyde 3-phosphate + dihydroxyacetone phosphate</text>
        <dbReference type="Rhea" id="RHEA:22948"/>
        <dbReference type="ChEBI" id="CHEBI:57642"/>
        <dbReference type="ChEBI" id="CHEBI:58694"/>
        <dbReference type="ChEBI" id="CHEBI:59776"/>
        <dbReference type="EC" id="4.1.2.40"/>
    </reaction>
</comment>
<dbReference type="EMBL" id="DSMG01000001">
    <property type="protein sequence ID" value="HDX29863.1"/>
    <property type="molecule type" value="Genomic_DNA"/>
</dbReference>